<dbReference type="EMBL" id="AP014963">
    <property type="protein sequence ID" value="BAT01496.1"/>
    <property type="molecule type" value="Genomic_DNA"/>
</dbReference>
<dbReference type="Proteomes" id="UP000059680">
    <property type="component" value="Chromosome 7"/>
</dbReference>
<protein>
    <submittedName>
        <fullName evidence="2">Os07g0482566 protein</fullName>
    </submittedName>
</protein>
<name>A0A0P0X6E6_ORYSJ</name>
<dbReference type="Gramene" id="Os07t0482566-01">
    <property type="protein sequence ID" value="Os07t0482566-01"/>
    <property type="gene ID" value="Os07g0482566"/>
</dbReference>
<reference evidence="2 3" key="2">
    <citation type="journal article" date="2013" name="Plant Cell Physiol.">
        <title>Rice Annotation Project Database (RAP-DB): an integrative and interactive database for rice genomics.</title>
        <authorList>
            <person name="Sakai H."/>
            <person name="Lee S.S."/>
            <person name="Tanaka T."/>
            <person name="Numa H."/>
            <person name="Kim J."/>
            <person name="Kawahara Y."/>
            <person name="Wakimoto H."/>
            <person name="Yang C.C."/>
            <person name="Iwamoto M."/>
            <person name="Abe T."/>
            <person name="Yamada Y."/>
            <person name="Muto A."/>
            <person name="Inokuchi H."/>
            <person name="Ikemura T."/>
            <person name="Matsumoto T."/>
            <person name="Sasaki T."/>
            <person name="Itoh T."/>
        </authorList>
    </citation>
    <scope>NUCLEOTIDE SEQUENCE [LARGE SCALE GENOMIC DNA]</scope>
    <source>
        <strain evidence="3">cv. Nipponbare</strain>
    </source>
</reference>
<feature type="region of interest" description="Disordered" evidence="1">
    <location>
        <begin position="91"/>
        <end position="144"/>
    </location>
</feature>
<dbReference type="InParanoid" id="A0A0P0X6E6"/>
<evidence type="ECO:0000313" key="2">
    <source>
        <dbReference type="EMBL" id="BAT01496.1"/>
    </source>
</evidence>
<evidence type="ECO:0000256" key="1">
    <source>
        <dbReference type="SAM" id="MobiDB-lite"/>
    </source>
</evidence>
<sequence>MVQRGLPTVVVHSQVRHLLLRLLRLRISVVAGGREVDEEGDHLGVPGGRGAVQGRVTIAVGRVQEVLLPVVDQPGAVAELVAVPALRDHVQQGAPSAVTPSSGGGAAAGSEEVTGSINITSSRSRSRRSTPGRRDDVHDDDDSL</sequence>
<reference evidence="3" key="1">
    <citation type="journal article" date="2005" name="Nature">
        <title>The map-based sequence of the rice genome.</title>
        <authorList>
            <consortium name="International rice genome sequencing project (IRGSP)"/>
            <person name="Matsumoto T."/>
            <person name="Wu J."/>
            <person name="Kanamori H."/>
            <person name="Katayose Y."/>
            <person name="Fujisawa M."/>
            <person name="Namiki N."/>
            <person name="Mizuno H."/>
            <person name="Yamamoto K."/>
            <person name="Antonio B.A."/>
            <person name="Baba T."/>
            <person name="Sakata K."/>
            <person name="Nagamura Y."/>
            <person name="Aoki H."/>
            <person name="Arikawa K."/>
            <person name="Arita K."/>
            <person name="Bito T."/>
            <person name="Chiden Y."/>
            <person name="Fujitsuka N."/>
            <person name="Fukunaka R."/>
            <person name="Hamada M."/>
            <person name="Harada C."/>
            <person name="Hayashi A."/>
            <person name="Hijishita S."/>
            <person name="Honda M."/>
            <person name="Hosokawa S."/>
            <person name="Ichikawa Y."/>
            <person name="Idonuma A."/>
            <person name="Iijima M."/>
            <person name="Ikeda M."/>
            <person name="Ikeno M."/>
            <person name="Ito K."/>
            <person name="Ito S."/>
            <person name="Ito T."/>
            <person name="Ito Y."/>
            <person name="Ito Y."/>
            <person name="Iwabuchi A."/>
            <person name="Kamiya K."/>
            <person name="Karasawa W."/>
            <person name="Kurita K."/>
            <person name="Katagiri S."/>
            <person name="Kikuta A."/>
            <person name="Kobayashi H."/>
            <person name="Kobayashi N."/>
            <person name="Machita K."/>
            <person name="Maehara T."/>
            <person name="Masukawa M."/>
            <person name="Mizubayashi T."/>
            <person name="Mukai Y."/>
            <person name="Nagasaki H."/>
            <person name="Nagata Y."/>
            <person name="Naito S."/>
            <person name="Nakashima M."/>
            <person name="Nakama Y."/>
            <person name="Nakamichi Y."/>
            <person name="Nakamura M."/>
            <person name="Meguro A."/>
            <person name="Negishi M."/>
            <person name="Ohta I."/>
            <person name="Ohta T."/>
            <person name="Okamoto M."/>
            <person name="Ono N."/>
            <person name="Saji S."/>
            <person name="Sakaguchi M."/>
            <person name="Sakai K."/>
            <person name="Shibata M."/>
            <person name="Shimokawa T."/>
            <person name="Song J."/>
            <person name="Takazaki Y."/>
            <person name="Terasawa K."/>
            <person name="Tsugane M."/>
            <person name="Tsuji K."/>
            <person name="Ueda S."/>
            <person name="Waki K."/>
            <person name="Yamagata H."/>
            <person name="Yamamoto M."/>
            <person name="Yamamoto S."/>
            <person name="Yamane H."/>
            <person name="Yoshiki S."/>
            <person name="Yoshihara R."/>
            <person name="Yukawa K."/>
            <person name="Zhong H."/>
            <person name="Yano M."/>
            <person name="Yuan Q."/>
            <person name="Ouyang S."/>
            <person name="Liu J."/>
            <person name="Jones K.M."/>
            <person name="Gansberger K."/>
            <person name="Moffat K."/>
            <person name="Hill J."/>
            <person name="Bera J."/>
            <person name="Fadrosh D."/>
            <person name="Jin S."/>
            <person name="Johri S."/>
            <person name="Kim M."/>
            <person name="Overton L."/>
            <person name="Reardon M."/>
            <person name="Tsitrin T."/>
            <person name="Vuong H."/>
            <person name="Weaver B."/>
            <person name="Ciecko A."/>
            <person name="Tallon L."/>
            <person name="Jackson J."/>
            <person name="Pai G."/>
            <person name="Aken S.V."/>
            <person name="Utterback T."/>
            <person name="Reidmuller S."/>
            <person name="Feldblyum T."/>
            <person name="Hsiao J."/>
            <person name="Zismann V."/>
            <person name="Iobst S."/>
            <person name="de Vazeille A.R."/>
            <person name="Buell C.R."/>
            <person name="Ying K."/>
            <person name="Li Y."/>
            <person name="Lu T."/>
            <person name="Huang Y."/>
            <person name="Zhao Q."/>
            <person name="Feng Q."/>
            <person name="Zhang L."/>
            <person name="Zhu J."/>
            <person name="Weng Q."/>
            <person name="Mu J."/>
            <person name="Lu Y."/>
            <person name="Fan D."/>
            <person name="Liu Y."/>
            <person name="Guan J."/>
            <person name="Zhang Y."/>
            <person name="Yu S."/>
            <person name="Liu X."/>
            <person name="Zhang Y."/>
            <person name="Hong G."/>
            <person name="Han B."/>
            <person name="Choisne N."/>
            <person name="Demange N."/>
            <person name="Orjeda G."/>
            <person name="Samain S."/>
            <person name="Cattolico L."/>
            <person name="Pelletier E."/>
            <person name="Couloux A."/>
            <person name="Segurens B."/>
            <person name="Wincker P."/>
            <person name="D'Hont A."/>
            <person name="Scarpelli C."/>
            <person name="Weissenbach J."/>
            <person name="Salanoubat M."/>
            <person name="Quetier F."/>
            <person name="Yu Y."/>
            <person name="Kim H.R."/>
            <person name="Rambo T."/>
            <person name="Currie J."/>
            <person name="Collura K."/>
            <person name="Luo M."/>
            <person name="Yang T."/>
            <person name="Ammiraju J.S.S."/>
            <person name="Engler F."/>
            <person name="Soderlund C."/>
            <person name="Wing R.A."/>
            <person name="Palmer L.E."/>
            <person name="de la Bastide M."/>
            <person name="Spiegel L."/>
            <person name="Nascimento L."/>
            <person name="Zutavern T."/>
            <person name="O'Shaughnessy A."/>
            <person name="Dike S."/>
            <person name="Dedhia N."/>
            <person name="Preston R."/>
            <person name="Balija V."/>
            <person name="McCombie W.R."/>
            <person name="Chow T."/>
            <person name="Chen H."/>
            <person name="Chung M."/>
            <person name="Chen C."/>
            <person name="Shaw J."/>
            <person name="Wu H."/>
            <person name="Hsiao K."/>
            <person name="Chao Y."/>
            <person name="Chu M."/>
            <person name="Cheng C."/>
            <person name="Hour A."/>
            <person name="Lee P."/>
            <person name="Lin S."/>
            <person name="Lin Y."/>
            <person name="Liou J."/>
            <person name="Liu S."/>
            <person name="Hsing Y."/>
            <person name="Raghuvanshi S."/>
            <person name="Mohanty A."/>
            <person name="Bharti A.K."/>
            <person name="Gaur A."/>
            <person name="Gupta V."/>
            <person name="Kumar D."/>
            <person name="Ravi V."/>
            <person name="Vij S."/>
            <person name="Kapur A."/>
            <person name="Khurana P."/>
            <person name="Khurana P."/>
            <person name="Khurana J.P."/>
            <person name="Tyagi A.K."/>
            <person name="Gaikwad K."/>
            <person name="Singh A."/>
            <person name="Dalal V."/>
            <person name="Srivastava S."/>
            <person name="Dixit A."/>
            <person name="Pal A.K."/>
            <person name="Ghazi I.A."/>
            <person name="Yadav M."/>
            <person name="Pandit A."/>
            <person name="Bhargava A."/>
            <person name="Sureshbabu K."/>
            <person name="Batra K."/>
            <person name="Sharma T.R."/>
            <person name="Mohapatra T."/>
            <person name="Singh N.K."/>
            <person name="Messing J."/>
            <person name="Nelson A.B."/>
            <person name="Fuks G."/>
            <person name="Kavchok S."/>
            <person name="Keizer G."/>
            <person name="Linton E."/>
            <person name="Llaca V."/>
            <person name="Song R."/>
            <person name="Tanyolac B."/>
            <person name="Young S."/>
            <person name="Ho-Il K."/>
            <person name="Hahn J.H."/>
            <person name="Sangsakoo G."/>
            <person name="Vanavichit A."/>
            <person name="de Mattos Luiz.A.T."/>
            <person name="Zimmer P.D."/>
            <person name="Malone G."/>
            <person name="Dellagostin O."/>
            <person name="de Oliveira A.C."/>
            <person name="Bevan M."/>
            <person name="Bancroft I."/>
            <person name="Minx P."/>
            <person name="Cordum H."/>
            <person name="Wilson R."/>
            <person name="Cheng Z."/>
            <person name="Jin W."/>
            <person name="Jiang J."/>
            <person name="Leong S.A."/>
            <person name="Iwama H."/>
            <person name="Gojobori T."/>
            <person name="Itoh T."/>
            <person name="Niimura Y."/>
            <person name="Fujii Y."/>
            <person name="Habara T."/>
            <person name="Sakai H."/>
            <person name="Sato Y."/>
            <person name="Wilson G."/>
            <person name="Kumar K."/>
            <person name="McCouch S."/>
            <person name="Juretic N."/>
            <person name="Hoen D."/>
            <person name="Wright S."/>
            <person name="Bruskiewich R."/>
            <person name="Bureau T."/>
            <person name="Miyao A."/>
            <person name="Hirochika H."/>
            <person name="Nishikawa T."/>
            <person name="Kadowaki K."/>
            <person name="Sugiura M."/>
            <person name="Burr B."/>
            <person name="Sasaki T."/>
        </authorList>
    </citation>
    <scope>NUCLEOTIDE SEQUENCE [LARGE SCALE GENOMIC DNA]</scope>
    <source>
        <strain evidence="3">cv. Nipponbare</strain>
    </source>
</reference>
<reference evidence="2 3" key="3">
    <citation type="journal article" date="2013" name="Rice">
        <title>Improvement of the Oryza sativa Nipponbare reference genome using next generation sequence and optical map data.</title>
        <authorList>
            <person name="Kawahara Y."/>
            <person name="de la Bastide M."/>
            <person name="Hamilton J.P."/>
            <person name="Kanamori H."/>
            <person name="McCombie W.R."/>
            <person name="Ouyang S."/>
            <person name="Schwartz D.C."/>
            <person name="Tanaka T."/>
            <person name="Wu J."/>
            <person name="Zhou S."/>
            <person name="Childs K.L."/>
            <person name="Davidson R.M."/>
            <person name="Lin H."/>
            <person name="Quesada-Ocampo L."/>
            <person name="Vaillancourt B."/>
            <person name="Sakai H."/>
            <person name="Lee S.S."/>
            <person name="Kim J."/>
            <person name="Numa H."/>
            <person name="Itoh T."/>
            <person name="Buell C.R."/>
            <person name="Matsumoto T."/>
        </authorList>
    </citation>
    <scope>NUCLEOTIDE SEQUENCE [LARGE SCALE GENOMIC DNA]</scope>
    <source>
        <strain evidence="3">cv. Nipponbare</strain>
    </source>
</reference>
<feature type="compositionally biased region" description="Low complexity" evidence="1">
    <location>
        <begin position="108"/>
        <end position="123"/>
    </location>
</feature>
<dbReference type="AlphaFoldDB" id="A0A0P0X6E6"/>
<accession>A0A0P0X6E6</accession>
<keyword evidence="3" id="KW-1185">Reference proteome</keyword>
<organism evidence="2 3">
    <name type="scientific">Oryza sativa subsp. japonica</name>
    <name type="common">Rice</name>
    <dbReference type="NCBI Taxonomy" id="39947"/>
    <lineage>
        <taxon>Eukaryota</taxon>
        <taxon>Viridiplantae</taxon>
        <taxon>Streptophyta</taxon>
        <taxon>Embryophyta</taxon>
        <taxon>Tracheophyta</taxon>
        <taxon>Spermatophyta</taxon>
        <taxon>Magnoliopsida</taxon>
        <taxon>Liliopsida</taxon>
        <taxon>Poales</taxon>
        <taxon>Poaceae</taxon>
        <taxon>BOP clade</taxon>
        <taxon>Oryzoideae</taxon>
        <taxon>Oryzeae</taxon>
        <taxon>Oryzinae</taxon>
        <taxon>Oryza</taxon>
        <taxon>Oryza sativa</taxon>
    </lineage>
</organism>
<proteinExistence type="predicted"/>
<evidence type="ECO:0000313" key="3">
    <source>
        <dbReference type="Proteomes" id="UP000059680"/>
    </source>
</evidence>
<gene>
    <name evidence="2" type="ordered locus">Os07g0482566</name>
    <name evidence="2" type="ORF">OSNPB_070482566</name>
</gene>
<dbReference type="PaxDb" id="39947-A0A0P0X6E6"/>